<feature type="transmembrane region" description="Helical" evidence="1">
    <location>
        <begin position="69"/>
        <end position="91"/>
    </location>
</feature>
<evidence type="ECO:0000313" key="2">
    <source>
        <dbReference type="EMBL" id="KAF7284453.1"/>
    </source>
</evidence>
<feature type="transmembrane region" description="Helical" evidence="1">
    <location>
        <begin position="127"/>
        <end position="146"/>
    </location>
</feature>
<protein>
    <submittedName>
        <fullName evidence="2">Uncharacterized protein</fullName>
    </submittedName>
</protein>
<sequence length="275" mass="32253">MSDSRRHVSFFKPFLLACNLCGIGPCYDFNRIRLQSNWFYPFYSTILKMGFSVWFLYEFYTKIIEPVSIFVIMQAIITVQSLMGYLSVALVKDTIWEKLFQQLTMLESTFYLNDTDRRKRNFLRNSFLHSALQIILVCLLYVISHHGFEKPFIAILAFYGAFMNMVCLNLALSVRSKFSALNHKLLMSVNDDFTTALTIIRKCRLIHVEMAAVVKLLNTLFGLYLLVTYWVYGFRRTFNLLLFFIKGQEGSLFQIDTISYIILMIYQQVSNNFVK</sequence>
<evidence type="ECO:0000313" key="3">
    <source>
        <dbReference type="Proteomes" id="UP000625711"/>
    </source>
</evidence>
<feature type="transmembrane region" description="Helical" evidence="1">
    <location>
        <begin position="210"/>
        <end position="232"/>
    </location>
</feature>
<reference evidence="2" key="1">
    <citation type="submission" date="2020-08" db="EMBL/GenBank/DDBJ databases">
        <title>Genome sequencing and assembly of the red palm weevil Rhynchophorus ferrugineus.</title>
        <authorList>
            <person name="Dias G.B."/>
            <person name="Bergman C.M."/>
            <person name="Manee M."/>
        </authorList>
    </citation>
    <scope>NUCLEOTIDE SEQUENCE</scope>
    <source>
        <strain evidence="2">AA-2017</strain>
        <tissue evidence="2">Whole larva</tissue>
    </source>
</reference>
<accession>A0A834IV38</accession>
<keyword evidence="3" id="KW-1185">Reference proteome</keyword>
<feature type="transmembrane region" description="Helical" evidence="1">
    <location>
        <begin position="38"/>
        <end position="57"/>
    </location>
</feature>
<organism evidence="2 3">
    <name type="scientific">Rhynchophorus ferrugineus</name>
    <name type="common">Red palm weevil</name>
    <name type="synonym">Curculio ferrugineus</name>
    <dbReference type="NCBI Taxonomy" id="354439"/>
    <lineage>
        <taxon>Eukaryota</taxon>
        <taxon>Metazoa</taxon>
        <taxon>Ecdysozoa</taxon>
        <taxon>Arthropoda</taxon>
        <taxon>Hexapoda</taxon>
        <taxon>Insecta</taxon>
        <taxon>Pterygota</taxon>
        <taxon>Neoptera</taxon>
        <taxon>Endopterygota</taxon>
        <taxon>Coleoptera</taxon>
        <taxon>Polyphaga</taxon>
        <taxon>Cucujiformia</taxon>
        <taxon>Curculionidae</taxon>
        <taxon>Dryophthorinae</taxon>
        <taxon>Rhynchophorus</taxon>
    </lineage>
</organism>
<proteinExistence type="predicted"/>
<dbReference type="AlphaFoldDB" id="A0A834IV38"/>
<comment type="caution">
    <text evidence="2">The sequence shown here is derived from an EMBL/GenBank/DDBJ whole genome shotgun (WGS) entry which is preliminary data.</text>
</comment>
<keyword evidence="1" id="KW-0472">Membrane</keyword>
<keyword evidence="1" id="KW-0812">Transmembrane</keyword>
<gene>
    <name evidence="2" type="ORF">GWI33_022047</name>
</gene>
<dbReference type="EMBL" id="JAACXV010000077">
    <property type="protein sequence ID" value="KAF7284453.1"/>
    <property type="molecule type" value="Genomic_DNA"/>
</dbReference>
<evidence type="ECO:0000256" key="1">
    <source>
        <dbReference type="SAM" id="Phobius"/>
    </source>
</evidence>
<feature type="transmembrane region" description="Helical" evidence="1">
    <location>
        <begin position="152"/>
        <end position="174"/>
    </location>
</feature>
<name>A0A834IV38_RHYFE</name>
<keyword evidence="1" id="KW-1133">Transmembrane helix</keyword>
<dbReference type="Proteomes" id="UP000625711">
    <property type="component" value="Unassembled WGS sequence"/>
</dbReference>